<feature type="region of interest" description="Disordered" evidence="2">
    <location>
        <begin position="146"/>
        <end position="231"/>
    </location>
</feature>
<evidence type="ECO:0000313" key="3">
    <source>
        <dbReference type="EMBL" id="CAH2355838.1"/>
    </source>
</evidence>
<feature type="compositionally biased region" description="Low complexity" evidence="2">
    <location>
        <begin position="203"/>
        <end position="231"/>
    </location>
</feature>
<dbReference type="InterPro" id="IPR021750">
    <property type="entry name" value="Sid4-like"/>
</dbReference>
<evidence type="ECO:0000313" key="4">
    <source>
        <dbReference type="Proteomes" id="UP000837801"/>
    </source>
</evidence>
<dbReference type="EMBL" id="CAKXYY010000035">
    <property type="protein sequence ID" value="CAH2355838.1"/>
    <property type="molecule type" value="Genomic_DNA"/>
</dbReference>
<gene>
    <name evidence="3" type="ORF">CLIB1423_35S00738</name>
</gene>
<protein>
    <submittedName>
        <fullName evidence="3">Uncharacterized protein</fullName>
    </submittedName>
</protein>
<dbReference type="Pfam" id="PF11778">
    <property type="entry name" value="SID"/>
    <property type="match status" value="1"/>
</dbReference>
<sequence length="521" mass="59137">MTTLDLTTDLPNGLDYDISQYPTESFLYLTSDEPLGDEEFSDLENTIPADSSLLMELVRRIDESRPVPSEEPDTKFESDLPNTSAYPSHSTPLTADRHKKSHTPNETEKLFKLYQPLVNEELRSYINRLVGSNPKNGVLRSIDEVQEKENESVGSENENSNQAGQSPDTTPPTSQDHIAEHKSGSSAAIPAISLSDHPDTESDSVSVSVSVSQSDTDFDTSYVPKSVKSKLSSPDLEDRHAIVPQLELIHQVQNLEKVQRQMEERHQIEISQLKNQLEKLAIQKDEQLENLKDENLNLRVLNGELEINLMKEEENKLDSMSSKHDKSETLQAKIDLLMKENINLRNKLSNSKVHNTELNNEINFLRKKDTVIPETPVKGEEILSNERTTIIEQSDQEVGDQRKLISMETIEPQFRSHYMKFKLDEIDNLNKFELSNLLKNIMLTLLTGDLATLPIAINKFARVLKLLTIFMDKVHGIVYDDSETGVRPSVYIKAPHQKTDIDKLENCLGEMVRVIEQRIAK</sequence>
<name>A0A9P0QUE7_9ASCO</name>
<evidence type="ECO:0000256" key="2">
    <source>
        <dbReference type="SAM" id="MobiDB-lite"/>
    </source>
</evidence>
<comment type="caution">
    <text evidence="3">The sequence shown here is derived from an EMBL/GenBank/DDBJ whole genome shotgun (WGS) entry which is preliminary data.</text>
</comment>
<dbReference type="OrthoDB" id="4021329at2759"/>
<keyword evidence="4" id="KW-1185">Reference proteome</keyword>
<dbReference type="Proteomes" id="UP000837801">
    <property type="component" value="Unassembled WGS sequence"/>
</dbReference>
<feature type="compositionally biased region" description="Polar residues" evidence="2">
    <location>
        <begin position="80"/>
        <end position="93"/>
    </location>
</feature>
<organism evidence="3 4">
    <name type="scientific">[Candida] railenensis</name>
    <dbReference type="NCBI Taxonomy" id="45579"/>
    <lineage>
        <taxon>Eukaryota</taxon>
        <taxon>Fungi</taxon>
        <taxon>Dikarya</taxon>
        <taxon>Ascomycota</taxon>
        <taxon>Saccharomycotina</taxon>
        <taxon>Pichiomycetes</taxon>
        <taxon>Debaryomycetaceae</taxon>
        <taxon>Kurtzmaniella</taxon>
    </lineage>
</organism>
<accession>A0A9P0QUE7</accession>
<reference evidence="3" key="1">
    <citation type="submission" date="2022-03" db="EMBL/GenBank/DDBJ databases">
        <authorList>
            <person name="Legras J.-L."/>
            <person name="Devillers H."/>
            <person name="Grondin C."/>
        </authorList>
    </citation>
    <scope>NUCLEOTIDE SEQUENCE</scope>
    <source>
        <strain evidence="3">CLIB 1423</strain>
    </source>
</reference>
<feature type="compositionally biased region" description="Polar residues" evidence="2">
    <location>
        <begin position="162"/>
        <end position="176"/>
    </location>
</feature>
<feature type="coiled-coil region" evidence="1">
    <location>
        <begin position="263"/>
        <end position="347"/>
    </location>
</feature>
<proteinExistence type="predicted"/>
<keyword evidence="1" id="KW-0175">Coiled coil</keyword>
<dbReference type="AlphaFoldDB" id="A0A9P0QUE7"/>
<evidence type="ECO:0000256" key="1">
    <source>
        <dbReference type="SAM" id="Coils"/>
    </source>
</evidence>
<feature type="region of interest" description="Disordered" evidence="2">
    <location>
        <begin position="62"/>
        <end position="108"/>
    </location>
</feature>
<feature type="compositionally biased region" description="Low complexity" evidence="2">
    <location>
        <begin position="152"/>
        <end position="161"/>
    </location>
</feature>